<feature type="transmembrane region" description="Helical" evidence="1">
    <location>
        <begin position="230"/>
        <end position="254"/>
    </location>
</feature>
<accession>A0A9Q4ADX4</accession>
<dbReference type="Proteomes" id="UP001108123">
    <property type="component" value="Unassembled WGS sequence"/>
</dbReference>
<feature type="transmembrane region" description="Helical" evidence="1">
    <location>
        <begin position="365"/>
        <end position="386"/>
    </location>
</feature>
<dbReference type="Pfam" id="PF12679">
    <property type="entry name" value="ABC2_membrane_2"/>
    <property type="match status" value="1"/>
</dbReference>
<sequence length="395" mass="45262">MDKLFLWEWKKINKLILCFILLISLFIMSILIILNAGSMTWIDSSGKKLSGKSAIDAKIATVSNIEGKVTSEKLINYVNEYKKFYKEGKEEDNKEYVKYCQPFEDYINRLVYPIYNDGNQELKNLITNLSNDELNNFYSNWDKAAIEKDGKHYTILENKAKKVDKPFIYEYNDGLFYLVDQFKDLFLFAFIVIAIVLSSIFSEDSLQGLEEVSMSTKYGRERLVIGKLKCGIFLSIVVYILFLLVMNIIVGSIFTLRGGNTSIQFINILSLWNISMGKGYLLLIFLGLLATMTMALFVMYISVKSRKSKRSLLLSFGLVIIPYIFLSEIEGTFLTPILGVIPINLIDAHRIFGSNIFYGLGSFQFPYIIISIILSVAMIFLTIKGIKKEVRNYKL</sequence>
<keyword evidence="3" id="KW-1185">Reference proteome</keyword>
<keyword evidence="1" id="KW-1133">Transmembrane helix</keyword>
<comment type="caution">
    <text evidence="2">The sequence shown here is derived from an EMBL/GenBank/DDBJ whole genome shotgun (WGS) entry which is preliminary data.</text>
</comment>
<evidence type="ECO:0000256" key="1">
    <source>
        <dbReference type="SAM" id="Phobius"/>
    </source>
</evidence>
<protein>
    <submittedName>
        <fullName evidence="2">ABC transporter permease subunit</fullName>
    </submittedName>
</protein>
<dbReference type="EMBL" id="JAKNID010000066">
    <property type="protein sequence ID" value="MCG4565917.1"/>
    <property type="molecule type" value="Genomic_DNA"/>
</dbReference>
<keyword evidence="1" id="KW-0472">Membrane</keyword>
<name>A0A9Q4ADX4_9FIRM</name>
<reference evidence="2" key="1">
    <citation type="submission" date="2022-01" db="EMBL/GenBank/DDBJ databases">
        <title>Collection of gut derived symbiotic bacterial strains cultured from healthy donors.</title>
        <authorList>
            <person name="Lin H."/>
            <person name="Kohout C."/>
            <person name="Waligurski E."/>
            <person name="Pamer E.G."/>
        </authorList>
    </citation>
    <scope>NUCLEOTIDE SEQUENCE</scope>
    <source>
        <strain evidence="2">MSK.14.39</strain>
    </source>
</reference>
<keyword evidence="1" id="KW-0812">Transmembrane</keyword>
<evidence type="ECO:0000313" key="2">
    <source>
        <dbReference type="EMBL" id="MCG4565917.1"/>
    </source>
</evidence>
<evidence type="ECO:0000313" key="3">
    <source>
        <dbReference type="Proteomes" id="UP001108123"/>
    </source>
</evidence>
<dbReference type="RefSeq" id="WP_237915681.1">
    <property type="nucleotide sequence ID" value="NZ_JAKNID010000066.1"/>
</dbReference>
<proteinExistence type="predicted"/>
<gene>
    <name evidence="2" type="ORF">L0P62_10690</name>
</gene>
<feature type="transmembrane region" description="Helical" evidence="1">
    <location>
        <begin position="279"/>
        <end position="300"/>
    </location>
</feature>
<feature type="transmembrane region" description="Helical" evidence="1">
    <location>
        <begin position="12"/>
        <end position="34"/>
    </location>
</feature>
<feature type="transmembrane region" description="Helical" evidence="1">
    <location>
        <begin position="185"/>
        <end position="209"/>
    </location>
</feature>
<dbReference type="AlphaFoldDB" id="A0A9Q4ADX4"/>
<feature type="transmembrane region" description="Helical" evidence="1">
    <location>
        <begin position="312"/>
        <end position="345"/>
    </location>
</feature>
<organism evidence="2 3">
    <name type="scientific">Anaerosalibacter bizertensis</name>
    <dbReference type="NCBI Taxonomy" id="932217"/>
    <lineage>
        <taxon>Bacteria</taxon>
        <taxon>Bacillati</taxon>
        <taxon>Bacillota</taxon>
        <taxon>Tissierellia</taxon>
        <taxon>Tissierellales</taxon>
        <taxon>Sporanaerobacteraceae</taxon>
        <taxon>Anaerosalibacter</taxon>
    </lineage>
</organism>